<dbReference type="AlphaFoldDB" id="A0A6A0AF36"/>
<gene>
    <name evidence="2" type="ORF">HaLaN_29893</name>
</gene>
<keyword evidence="3" id="KW-1185">Reference proteome</keyword>
<organism evidence="2 3">
    <name type="scientific">Haematococcus lacustris</name>
    <name type="common">Green alga</name>
    <name type="synonym">Haematococcus pluvialis</name>
    <dbReference type="NCBI Taxonomy" id="44745"/>
    <lineage>
        <taxon>Eukaryota</taxon>
        <taxon>Viridiplantae</taxon>
        <taxon>Chlorophyta</taxon>
        <taxon>core chlorophytes</taxon>
        <taxon>Chlorophyceae</taxon>
        <taxon>CS clade</taxon>
        <taxon>Chlamydomonadales</taxon>
        <taxon>Haematococcaceae</taxon>
        <taxon>Haematococcus</taxon>
    </lineage>
</organism>
<accession>A0A6A0AF36</accession>
<feature type="region of interest" description="Disordered" evidence="1">
    <location>
        <begin position="36"/>
        <end position="60"/>
    </location>
</feature>
<evidence type="ECO:0000313" key="2">
    <source>
        <dbReference type="EMBL" id="GFH30953.1"/>
    </source>
</evidence>
<evidence type="ECO:0000256" key="1">
    <source>
        <dbReference type="SAM" id="MobiDB-lite"/>
    </source>
</evidence>
<reference evidence="2 3" key="1">
    <citation type="submission" date="2020-02" db="EMBL/GenBank/DDBJ databases">
        <title>Draft genome sequence of Haematococcus lacustris strain NIES-144.</title>
        <authorList>
            <person name="Morimoto D."/>
            <person name="Nakagawa S."/>
            <person name="Yoshida T."/>
            <person name="Sawayama S."/>
        </authorList>
    </citation>
    <scope>NUCLEOTIDE SEQUENCE [LARGE SCALE GENOMIC DNA]</scope>
    <source>
        <strain evidence="2 3">NIES-144</strain>
    </source>
</reference>
<protein>
    <submittedName>
        <fullName evidence="2">Uncharacterized protein</fullName>
    </submittedName>
</protein>
<evidence type="ECO:0000313" key="3">
    <source>
        <dbReference type="Proteomes" id="UP000485058"/>
    </source>
</evidence>
<feature type="compositionally biased region" description="Polar residues" evidence="1">
    <location>
        <begin position="40"/>
        <end position="49"/>
    </location>
</feature>
<feature type="non-terminal residue" evidence="2">
    <location>
        <position position="93"/>
    </location>
</feature>
<sequence>MAKEITFLLISARMKPPTDTPRSSLDQARRKFRILPRNSAAASQNTSRPSPILVRHRDGGTLLPGTSRRIACCTRRPIHWNLWLPSNYEQQQS</sequence>
<dbReference type="Proteomes" id="UP000485058">
    <property type="component" value="Unassembled WGS sequence"/>
</dbReference>
<dbReference type="EMBL" id="BLLF01005252">
    <property type="protein sequence ID" value="GFH30953.1"/>
    <property type="molecule type" value="Genomic_DNA"/>
</dbReference>
<name>A0A6A0AF36_HAELA</name>
<comment type="caution">
    <text evidence="2">The sequence shown here is derived from an EMBL/GenBank/DDBJ whole genome shotgun (WGS) entry which is preliminary data.</text>
</comment>
<proteinExistence type="predicted"/>